<dbReference type="Pfam" id="PF04055">
    <property type="entry name" value="Radical_SAM"/>
    <property type="match status" value="1"/>
</dbReference>
<evidence type="ECO:0000256" key="5">
    <source>
        <dbReference type="ARBA" id="ARBA00022723"/>
    </source>
</evidence>
<dbReference type="GO" id="GO:0006779">
    <property type="term" value="P:porphyrin-containing compound biosynthetic process"/>
    <property type="evidence" value="ECO:0007669"/>
    <property type="project" value="InterPro"/>
</dbReference>
<evidence type="ECO:0000256" key="1">
    <source>
        <dbReference type="ARBA" id="ARBA00006100"/>
    </source>
</evidence>
<keyword evidence="4 9" id="KW-0949">S-adenosyl-L-methionine</keyword>
<evidence type="ECO:0000256" key="4">
    <source>
        <dbReference type="ARBA" id="ARBA00022691"/>
    </source>
</evidence>
<dbReference type="EMBL" id="DXFW01000040">
    <property type="protein sequence ID" value="HIX06781.1"/>
    <property type="molecule type" value="Genomic_DNA"/>
</dbReference>
<evidence type="ECO:0000256" key="2">
    <source>
        <dbReference type="ARBA" id="ARBA00017228"/>
    </source>
</evidence>
<keyword evidence="8 9" id="KW-0143">Chaperone</keyword>
<evidence type="ECO:0000256" key="3">
    <source>
        <dbReference type="ARBA" id="ARBA00022617"/>
    </source>
</evidence>
<dbReference type="NCBIfam" id="TIGR00539">
    <property type="entry name" value="hemN_rel"/>
    <property type="match status" value="1"/>
</dbReference>
<dbReference type="InterPro" id="IPR010723">
    <property type="entry name" value="HemN_C"/>
</dbReference>
<dbReference type="GO" id="GO:0051539">
    <property type="term" value="F:4 iron, 4 sulfur cluster binding"/>
    <property type="evidence" value="ECO:0007669"/>
    <property type="project" value="UniProtKB-UniRule"/>
</dbReference>
<dbReference type="AlphaFoldDB" id="A0A9D1V6A5"/>
<keyword evidence="3 9" id="KW-0349">Heme</keyword>
<organism evidence="11 12">
    <name type="scientific">Candidatus Allofournierella pullicola</name>
    <dbReference type="NCBI Taxonomy" id="2838596"/>
    <lineage>
        <taxon>Bacteria</taxon>
        <taxon>Bacillati</taxon>
        <taxon>Bacillota</taxon>
        <taxon>Clostridia</taxon>
        <taxon>Eubacteriales</taxon>
        <taxon>Oscillospiraceae</taxon>
        <taxon>Allofournierella</taxon>
    </lineage>
</organism>
<keyword evidence="6 9" id="KW-0408">Iron</keyword>
<dbReference type="SFLD" id="SFLDF00288">
    <property type="entry name" value="HemN-like__clustered_with_nucl"/>
    <property type="match status" value="1"/>
</dbReference>
<comment type="caution">
    <text evidence="11">The sequence shown here is derived from an EMBL/GenBank/DDBJ whole genome shotgun (WGS) entry which is preliminary data.</text>
</comment>
<comment type="subcellular location">
    <subcellularLocation>
        <location evidence="9">Cytoplasm</location>
    </subcellularLocation>
</comment>
<evidence type="ECO:0000313" key="11">
    <source>
        <dbReference type="EMBL" id="HIX06781.1"/>
    </source>
</evidence>
<dbReference type="PANTHER" id="PTHR13932">
    <property type="entry name" value="COPROPORPHYRINIGEN III OXIDASE"/>
    <property type="match status" value="1"/>
</dbReference>
<keyword evidence="9" id="KW-0963">Cytoplasm</keyword>
<dbReference type="SFLD" id="SFLDS00029">
    <property type="entry name" value="Radical_SAM"/>
    <property type="match status" value="1"/>
</dbReference>
<keyword evidence="7 9" id="KW-0411">Iron-sulfur</keyword>
<feature type="domain" description="Radical SAM core" evidence="10">
    <location>
        <begin position="1"/>
        <end position="222"/>
    </location>
</feature>
<dbReference type="GO" id="GO:0005737">
    <property type="term" value="C:cytoplasm"/>
    <property type="evidence" value="ECO:0007669"/>
    <property type="project" value="UniProtKB-SubCell"/>
</dbReference>
<accession>A0A9D1V6A5</accession>
<protein>
    <recommendedName>
        <fullName evidence="2 9">Heme chaperone HemW</fullName>
    </recommendedName>
</protein>
<dbReference type="CDD" id="cd01335">
    <property type="entry name" value="Radical_SAM"/>
    <property type="match status" value="1"/>
</dbReference>
<keyword evidence="9" id="KW-0004">4Fe-4S</keyword>
<dbReference type="Pfam" id="PF06969">
    <property type="entry name" value="HemN_C"/>
    <property type="match status" value="1"/>
</dbReference>
<dbReference type="GO" id="GO:0004109">
    <property type="term" value="F:coproporphyrinogen oxidase activity"/>
    <property type="evidence" value="ECO:0007669"/>
    <property type="project" value="InterPro"/>
</dbReference>
<proteinExistence type="inferred from homology"/>
<evidence type="ECO:0000256" key="8">
    <source>
        <dbReference type="ARBA" id="ARBA00023186"/>
    </source>
</evidence>
<evidence type="ECO:0000313" key="12">
    <source>
        <dbReference type="Proteomes" id="UP000824193"/>
    </source>
</evidence>
<dbReference type="Gene3D" id="3.20.20.70">
    <property type="entry name" value="Aldolase class I"/>
    <property type="match status" value="1"/>
</dbReference>
<comment type="similarity">
    <text evidence="1">Belongs to the anaerobic coproporphyrinogen-III oxidase family. HemW subfamily.</text>
</comment>
<dbReference type="SFLD" id="SFLDG01065">
    <property type="entry name" value="anaerobic_coproporphyrinogen-I"/>
    <property type="match status" value="1"/>
</dbReference>
<dbReference type="SMART" id="SM00729">
    <property type="entry name" value="Elp3"/>
    <property type="match status" value="1"/>
</dbReference>
<dbReference type="SFLD" id="SFLDF00562">
    <property type="entry name" value="HemN-like__clustered_with_heat"/>
    <property type="match status" value="1"/>
</dbReference>
<keyword evidence="5 9" id="KW-0479">Metal-binding</keyword>
<dbReference type="PANTHER" id="PTHR13932:SF5">
    <property type="entry name" value="RADICAL S-ADENOSYL METHIONINE DOMAIN-CONTAINING PROTEIN 1, MITOCHONDRIAL"/>
    <property type="match status" value="1"/>
</dbReference>
<dbReference type="InterPro" id="IPR007197">
    <property type="entry name" value="rSAM"/>
</dbReference>
<dbReference type="Proteomes" id="UP000824193">
    <property type="component" value="Unassembled WGS sequence"/>
</dbReference>
<reference evidence="11" key="2">
    <citation type="submission" date="2021-04" db="EMBL/GenBank/DDBJ databases">
        <authorList>
            <person name="Gilroy R."/>
        </authorList>
    </citation>
    <scope>NUCLEOTIDE SEQUENCE</scope>
    <source>
        <strain evidence="11">2239</strain>
    </source>
</reference>
<gene>
    <name evidence="11" type="primary">hemW</name>
    <name evidence="11" type="ORF">H9865_11905</name>
</gene>
<dbReference type="InterPro" id="IPR013785">
    <property type="entry name" value="Aldolase_TIM"/>
</dbReference>
<dbReference type="InterPro" id="IPR034505">
    <property type="entry name" value="Coproporphyrinogen-III_oxidase"/>
</dbReference>
<dbReference type="InterPro" id="IPR004559">
    <property type="entry name" value="HemW-like"/>
</dbReference>
<dbReference type="GO" id="GO:0046872">
    <property type="term" value="F:metal ion binding"/>
    <property type="evidence" value="ECO:0007669"/>
    <property type="project" value="UniProtKB-UniRule"/>
</dbReference>
<dbReference type="InterPro" id="IPR058240">
    <property type="entry name" value="rSAM_sf"/>
</dbReference>
<dbReference type="InterPro" id="IPR006638">
    <property type="entry name" value="Elp3/MiaA/NifB-like_rSAM"/>
</dbReference>
<dbReference type="PROSITE" id="PS51918">
    <property type="entry name" value="RADICAL_SAM"/>
    <property type="match status" value="1"/>
</dbReference>
<evidence type="ECO:0000256" key="7">
    <source>
        <dbReference type="ARBA" id="ARBA00023014"/>
    </source>
</evidence>
<sequence>MGFGLYLHVPYCLAKCRYCDFYSAGASRAVPAEYVDALIARMEAMCPGRPETLYFGGGTPSLLSPAQAARLVKAAHPLPGAEITLEANPETVDEAKLADFRAAGVNRLSLGVQTADDESLARLGRPHTAAQSRAALAAAKAAGFENITGDIMLALPHYTRGEFGRTLSLLAEGGATHISAYLLKIEPGTPFGKNPPPGLPDEDEAADFYLYAVDELAKAGYAQYEISNFARPGFEGKHNLIYWDCRDYLGLGPAAASCMGGKRFSFGRSTADFLAGAAPAPEGECTGADYIMLRLRLAEGLRLSLLKERYGLAFDEGRLAFIRRCVAAGYALFDGERLALTPRGMLVQNSILTELLP</sequence>
<comment type="function">
    <text evidence="9">Probably acts as a heme chaperone, transferring heme to an unknown acceptor. Binds one molecule of heme per monomer, possibly covalently. Binds 1 [4Fe-4S] cluster. The cluster is coordinated with 3 cysteines and an exchangeable S-adenosyl-L-methionine.</text>
</comment>
<evidence type="ECO:0000259" key="10">
    <source>
        <dbReference type="PROSITE" id="PS51918"/>
    </source>
</evidence>
<evidence type="ECO:0000256" key="9">
    <source>
        <dbReference type="RuleBase" id="RU364116"/>
    </source>
</evidence>
<reference evidence="11" key="1">
    <citation type="journal article" date="2021" name="PeerJ">
        <title>Extensive microbial diversity within the chicken gut microbiome revealed by metagenomics and culture.</title>
        <authorList>
            <person name="Gilroy R."/>
            <person name="Ravi A."/>
            <person name="Getino M."/>
            <person name="Pursley I."/>
            <person name="Horton D.L."/>
            <person name="Alikhan N.F."/>
            <person name="Baker D."/>
            <person name="Gharbi K."/>
            <person name="Hall N."/>
            <person name="Watson M."/>
            <person name="Adriaenssens E.M."/>
            <person name="Foster-Nyarko E."/>
            <person name="Jarju S."/>
            <person name="Secka A."/>
            <person name="Antonio M."/>
            <person name="Oren A."/>
            <person name="Chaudhuri R.R."/>
            <person name="La Ragione R."/>
            <person name="Hildebrand F."/>
            <person name="Pallen M.J."/>
        </authorList>
    </citation>
    <scope>NUCLEOTIDE SEQUENCE</scope>
    <source>
        <strain evidence="11">2239</strain>
    </source>
</reference>
<dbReference type="SUPFAM" id="SSF102114">
    <property type="entry name" value="Radical SAM enzymes"/>
    <property type="match status" value="1"/>
</dbReference>
<name>A0A9D1V6A5_9FIRM</name>
<evidence type="ECO:0000256" key="6">
    <source>
        <dbReference type="ARBA" id="ARBA00023004"/>
    </source>
</evidence>
<dbReference type="SFLD" id="SFLDG01082">
    <property type="entry name" value="B12-binding_domain_containing"/>
    <property type="match status" value="1"/>
</dbReference>